<evidence type="ECO:0000256" key="1">
    <source>
        <dbReference type="SAM" id="MobiDB-lite"/>
    </source>
</evidence>
<organism evidence="2 3">
    <name type="scientific">Aliiroseovarius crassostreae</name>
    <dbReference type="NCBI Taxonomy" id="154981"/>
    <lineage>
        <taxon>Bacteria</taxon>
        <taxon>Pseudomonadati</taxon>
        <taxon>Pseudomonadota</taxon>
        <taxon>Alphaproteobacteria</taxon>
        <taxon>Rhodobacterales</taxon>
        <taxon>Paracoccaceae</taxon>
        <taxon>Aliiroseovarius</taxon>
    </lineage>
</organism>
<accession>A0A0P7HZT8</accession>
<feature type="compositionally biased region" description="Gly residues" evidence="1">
    <location>
        <begin position="67"/>
        <end position="80"/>
    </location>
</feature>
<evidence type="ECO:0000313" key="3">
    <source>
        <dbReference type="Proteomes" id="UP000050471"/>
    </source>
</evidence>
<evidence type="ECO:0000313" key="2">
    <source>
        <dbReference type="EMBL" id="KPN62105.1"/>
    </source>
</evidence>
<name>A0A0P7HZT8_9RHOB</name>
<reference evidence="2 3" key="1">
    <citation type="submission" date="2015-09" db="EMBL/GenBank/DDBJ databases">
        <title>Draft genome sequence of Aliiroseovarius crassostreae CV919-312TSm, the causative agent of Roseovarius Oyster Disease (formerly Juvenile Oyster Disease).</title>
        <authorList>
            <person name="Kessner L."/>
            <person name="Spinard E."/>
            <person name="Nelson D."/>
        </authorList>
    </citation>
    <scope>NUCLEOTIDE SEQUENCE [LARGE SCALE GENOMIC DNA]</scope>
    <source>
        <strain evidence="2 3">CV919-312</strain>
    </source>
</reference>
<sequence>MPGRRGIAVLSVARLSGRRRKPAQLRPGQGGATRLQFWMPKEERHPKLWNGSLQGGGEAAASRGLHKGGGAGPEKGSTGGGREEEAPAVNQGAAGRRNSTY</sequence>
<dbReference type="Proteomes" id="UP000050471">
    <property type="component" value="Unassembled WGS sequence"/>
</dbReference>
<protein>
    <submittedName>
        <fullName evidence="2">Uncharacterized protein</fullName>
    </submittedName>
</protein>
<comment type="caution">
    <text evidence="2">The sequence shown here is derived from an EMBL/GenBank/DDBJ whole genome shotgun (WGS) entry which is preliminary data.</text>
</comment>
<proteinExistence type="predicted"/>
<keyword evidence="3" id="KW-1185">Reference proteome</keyword>
<dbReference type="AlphaFoldDB" id="A0A0P7HZT8"/>
<feature type="region of interest" description="Disordered" evidence="1">
    <location>
        <begin position="18"/>
        <end position="101"/>
    </location>
</feature>
<gene>
    <name evidence="2" type="ORF">AKJ29_07440</name>
</gene>
<dbReference type="EMBL" id="LKBA01000019">
    <property type="protein sequence ID" value="KPN62105.1"/>
    <property type="molecule type" value="Genomic_DNA"/>
</dbReference>